<gene>
    <name evidence="1" type="ORF">CKAH01_09844</name>
</gene>
<proteinExistence type="predicted"/>
<evidence type="ECO:0000313" key="2">
    <source>
        <dbReference type="Proteomes" id="UP001281614"/>
    </source>
</evidence>
<organism evidence="1 2">
    <name type="scientific">Colletotrichum kahawae</name>
    <name type="common">Coffee berry disease fungus</name>
    <dbReference type="NCBI Taxonomy" id="34407"/>
    <lineage>
        <taxon>Eukaryota</taxon>
        <taxon>Fungi</taxon>
        <taxon>Dikarya</taxon>
        <taxon>Ascomycota</taxon>
        <taxon>Pezizomycotina</taxon>
        <taxon>Sordariomycetes</taxon>
        <taxon>Hypocreomycetidae</taxon>
        <taxon>Glomerellales</taxon>
        <taxon>Glomerellaceae</taxon>
        <taxon>Colletotrichum</taxon>
        <taxon>Colletotrichum gloeosporioides species complex</taxon>
    </lineage>
</organism>
<keyword evidence="2" id="KW-1185">Reference proteome</keyword>
<comment type="caution">
    <text evidence="1">The sequence shown here is derived from an EMBL/GenBank/DDBJ whole genome shotgun (WGS) entry which is preliminary data.</text>
</comment>
<reference evidence="1" key="1">
    <citation type="submission" date="2023-02" db="EMBL/GenBank/DDBJ databases">
        <title>Colletotrichum kahawae CIFC_Que2 genome sequencing and assembly.</title>
        <authorList>
            <person name="Baroncelli R."/>
        </authorList>
    </citation>
    <scope>NUCLEOTIDE SEQUENCE</scope>
    <source>
        <strain evidence="1">CIFC_Que2</strain>
    </source>
</reference>
<evidence type="ECO:0000313" key="1">
    <source>
        <dbReference type="EMBL" id="KAK2730066.1"/>
    </source>
</evidence>
<dbReference type="Proteomes" id="UP001281614">
    <property type="component" value="Unassembled WGS sequence"/>
</dbReference>
<sequence>MSRNFVFLSACYLASFLLRSTHHFFDIVLSLRSKCSKTEAMRLP</sequence>
<name>A0AAE0CYB0_COLKA</name>
<accession>A0AAE0CYB0</accession>
<dbReference type="EMBL" id="VYYT01000721">
    <property type="protein sequence ID" value="KAK2730066.1"/>
    <property type="molecule type" value="Genomic_DNA"/>
</dbReference>
<protein>
    <submittedName>
        <fullName evidence="1">Uncharacterized protein</fullName>
    </submittedName>
</protein>
<dbReference type="AlphaFoldDB" id="A0AAE0CYB0"/>